<gene>
    <name evidence="3" type="ORF">PSTG_02778</name>
</gene>
<organism evidence="3 4">
    <name type="scientific">Puccinia striiformis f. sp. tritici PST-78</name>
    <dbReference type="NCBI Taxonomy" id="1165861"/>
    <lineage>
        <taxon>Eukaryota</taxon>
        <taxon>Fungi</taxon>
        <taxon>Dikarya</taxon>
        <taxon>Basidiomycota</taxon>
        <taxon>Pucciniomycotina</taxon>
        <taxon>Pucciniomycetes</taxon>
        <taxon>Pucciniales</taxon>
        <taxon>Pucciniaceae</taxon>
        <taxon>Puccinia</taxon>
    </lineage>
</organism>
<dbReference type="AlphaFoldDB" id="A0A0L0VXS9"/>
<name>A0A0L0VXS9_9BASI</name>
<reference evidence="4" key="1">
    <citation type="submission" date="2014-03" db="EMBL/GenBank/DDBJ databases">
        <title>The Genome Sequence of Puccinia striiformis f. sp. tritici PST-78.</title>
        <authorList>
            <consortium name="The Broad Institute Genome Sequencing Platform"/>
            <person name="Cuomo C."/>
            <person name="Hulbert S."/>
            <person name="Chen X."/>
            <person name="Walker B."/>
            <person name="Young S.K."/>
            <person name="Zeng Q."/>
            <person name="Gargeya S."/>
            <person name="Fitzgerald M."/>
            <person name="Haas B."/>
            <person name="Abouelleil A."/>
            <person name="Alvarado L."/>
            <person name="Arachchi H.M."/>
            <person name="Berlin A.M."/>
            <person name="Chapman S.B."/>
            <person name="Goldberg J."/>
            <person name="Griggs A."/>
            <person name="Gujja S."/>
            <person name="Hansen M."/>
            <person name="Howarth C."/>
            <person name="Imamovic A."/>
            <person name="Larimer J."/>
            <person name="McCowan C."/>
            <person name="Montmayeur A."/>
            <person name="Murphy C."/>
            <person name="Neiman D."/>
            <person name="Pearson M."/>
            <person name="Priest M."/>
            <person name="Roberts A."/>
            <person name="Saif S."/>
            <person name="Shea T."/>
            <person name="Sisk P."/>
            <person name="Sykes S."/>
            <person name="Wortman J."/>
            <person name="Nusbaum C."/>
            <person name="Birren B."/>
        </authorList>
    </citation>
    <scope>NUCLEOTIDE SEQUENCE [LARGE SCALE GENOMIC DNA]</scope>
    <source>
        <strain evidence="4">race PST-78</strain>
    </source>
</reference>
<sequence>MSSTSAPSSARALDLIHQKLSNLWQAKAELQATNKAQASRINSTQQDMTQLRQHHEETQQCSSMKIEKLDKEMNIVNEMLLKAEEAITKAQRRNSVYDFTLLKIKDIHPGSLLGTVHRIKSQRLEYRHSSPQTAQRIILSTSLLQIAQENSTLAPLELSVLDKLMKWVLQELPNMATLADLKNRKSGATRQTRKERRCRGSKSAESQALTSVIKRPWIDNHAQAALQRRITDNTSALAENSELAQDSALAVLKPKGTEVEKHQLSTCIS</sequence>
<dbReference type="EMBL" id="AJIL01000014">
    <property type="protein sequence ID" value="KNF04073.1"/>
    <property type="molecule type" value="Genomic_DNA"/>
</dbReference>
<feature type="region of interest" description="Disordered" evidence="2">
    <location>
        <begin position="35"/>
        <end position="60"/>
    </location>
</feature>
<feature type="coiled-coil region" evidence="1">
    <location>
        <begin position="66"/>
        <end position="93"/>
    </location>
</feature>
<evidence type="ECO:0000313" key="4">
    <source>
        <dbReference type="Proteomes" id="UP000054564"/>
    </source>
</evidence>
<comment type="caution">
    <text evidence="3">The sequence shown here is derived from an EMBL/GenBank/DDBJ whole genome shotgun (WGS) entry which is preliminary data.</text>
</comment>
<keyword evidence="4" id="KW-1185">Reference proteome</keyword>
<feature type="compositionally biased region" description="Polar residues" evidence="2">
    <location>
        <begin position="35"/>
        <end position="51"/>
    </location>
</feature>
<dbReference type="Proteomes" id="UP000054564">
    <property type="component" value="Unassembled WGS sequence"/>
</dbReference>
<evidence type="ECO:0000256" key="2">
    <source>
        <dbReference type="SAM" id="MobiDB-lite"/>
    </source>
</evidence>
<proteinExistence type="predicted"/>
<keyword evidence="1" id="KW-0175">Coiled coil</keyword>
<protein>
    <submittedName>
        <fullName evidence="3">Uncharacterized protein</fullName>
    </submittedName>
</protein>
<feature type="region of interest" description="Disordered" evidence="2">
    <location>
        <begin position="185"/>
        <end position="205"/>
    </location>
</feature>
<evidence type="ECO:0000313" key="3">
    <source>
        <dbReference type="EMBL" id="KNF04073.1"/>
    </source>
</evidence>
<feature type="compositionally biased region" description="Basic residues" evidence="2">
    <location>
        <begin position="185"/>
        <end position="200"/>
    </location>
</feature>
<accession>A0A0L0VXS9</accession>
<evidence type="ECO:0000256" key="1">
    <source>
        <dbReference type="SAM" id="Coils"/>
    </source>
</evidence>